<evidence type="ECO:0000313" key="2">
    <source>
        <dbReference type="Proteomes" id="UP000624244"/>
    </source>
</evidence>
<gene>
    <name evidence="1" type="ORF">GGP41_008270</name>
</gene>
<comment type="caution">
    <text evidence="1">The sequence shown here is derived from an EMBL/GenBank/DDBJ whole genome shotgun (WGS) entry which is preliminary data.</text>
</comment>
<dbReference type="AlphaFoldDB" id="A0A8H6DYN8"/>
<dbReference type="EMBL" id="WNKQ01000003">
    <property type="protein sequence ID" value="KAF5852917.1"/>
    <property type="molecule type" value="Genomic_DNA"/>
</dbReference>
<protein>
    <submittedName>
        <fullName evidence="1">Uncharacterized protein</fullName>
    </submittedName>
</protein>
<proteinExistence type="predicted"/>
<organism evidence="1 2">
    <name type="scientific">Cochliobolus sativus</name>
    <name type="common">Common root rot and spot blotch fungus</name>
    <name type="synonym">Bipolaris sorokiniana</name>
    <dbReference type="NCBI Taxonomy" id="45130"/>
    <lineage>
        <taxon>Eukaryota</taxon>
        <taxon>Fungi</taxon>
        <taxon>Dikarya</taxon>
        <taxon>Ascomycota</taxon>
        <taxon>Pezizomycotina</taxon>
        <taxon>Dothideomycetes</taxon>
        <taxon>Pleosporomycetidae</taxon>
        <taxon>Pleosporales</taxon>
        <taxon>Pleosporineae</taxon>
        <taxon>Pleosporaceae</taxon>
        <taxon>Bipolaris</taxon>
    </lineage>
</organism>
<reference evidence="1" key="1">
    <citation type="submission" date="2019-11" db="EMBL/GenBank/DDBJ databases">
        <title>Bipolaris sorokiniana Genome sequencing.</title>
        <authorList>
            <person name="Wang H."/>
        </authorList>
    </citation>
    <scope>NUCLEOTIDE SEQUENCE</scope>
</reference>
<name>A0A8H6DYN8_COCSA</name>
<evidence type="ECO:0000313" key="1">
    <source>
        <dbReference type="EMBL" id="KAF5852917.1"/>
    </source>
</evidence>
<sequence>MTRGGHIRPERELRHVDAAAIPHLHNAIPEPFSWRQASFLTYHLELGEAGQDIKYYKKMPCAVLIAHGVTDNGQNLETHIIIRSIDDWPGSRILPSLRATANYM</sequence>
<dbReference type="Proteomes" id="UP000624244">
    <property type="component" value="Unassembled WGS sequence"/>
</dbReference>
<accession>A0A8H6DYN8</accession>